<dbReference type="OrthoDB" id="5735516at2"/>
<accession>A0A1M5S0D9</accession>
<proteinExistence type="predicted"/>
<evidence type="ECO:0000313" key="3">
    <source>
        <dbReference type="Proteomes" id="UP000184109"/>
    </source>
</evidence>
<dbReference type="AlphaFoldDB" id="A0A1M5S0D9"/>
<dbReference type="RefSeq" id="WP_143155207.1">
    <property type="nucleotide sequence ID" value="NZ_BMEN01000005.1"/>
</dbReference>
<protein>
    <submittedName>
        <fullName evidence="2">Uncharacterized protein</fullName>
    </submittedName>
</protein>
<feature type="signal peptide" evidence="1">
    <location>
        <begin position="1"/>
        <end position="21"/>
    </location>
</feature>
<dbReference type="EMBL" id="FQXQ01000001">
    <property type="protein sequence ID" value="SHH31778.1"/>
    <property type="molecule type" value="Genomic_DNA"/>
</dbReference>
<evidence type="ECO:0000313" key="2">
    <source>
        <dbReference type="EMBL" id="SHH31778.1"/>
    </source>
</evidence>
<reference evidence="3" key="1">
    <citation type="submission" date="2016-11" db="EMBL/GenBank/DDBJ databases">
        <authorList>
            <person name="Varghese N."/>
            <person name="Submissions S."/>
        </authorList>
    </citation>
    <scope>NUCLEOTIDE SEQUENCE [LARGE SCALE GENOMIC DNA]</scope>
    <source>
        <strain evidence="3">DSM 100572</strain>
    </source>
</reference>
<dbReference type="InterPro" id="IPR046525">
    <property type="entry name" value="DUF6702"/>
</dbReference>
<gene>
    <name evidence="2" type="ORF">SAMN05444281_0056</name>
</gene>
<name>A0A1M5S0D9_9FLAO</name>
<dbReference type="STRING" id="1195760.SAMN05444281_0056"/>
<sequence>MKKILITFLFFFTTCSLWAHAIKMTTGKLNINTKENICELTLNFFIDDFESELIKMYPQPPFDYKTPNSQMQETIESYVLSNLNIELNEMLVNLTLISIHKTEDNVCQVVFNGELDKNQKIDIVTVKNTLLFSSFDKQSNILHFYVDGEKKQIFRFFAGVPVRTERI</sequence>
<evidence type="ECO:0000256" key="1">
    <source>
        <dbReference type="SAM" id="SignalP"/>
    </source>
</evidence>
<keyword evidence="3" id="KW-1185">Reference proteome</keyword>
<dbReference type="Pfam" id="PF20420">
    <property type="entry name" value="DUF6702"/>
    <property type="match status" value="1"/>
</dbReference>
<organism evidence="2 3">
    <name type="scientific">Wenyingzhuangia marina</name>
    <dbReference type="NCBI Taxonomy" id="1195760"/>
    <lineage>
        <taxon>Bacteria</taxon>
        <taxon>Pseudomonadati</taxon>
        <taxon>Bacteroidota</taxon>
        <taxon>Flavobacteriia</taxon>
        <taxon>Flavobacteriales</taxon>
        <taxon>Flavobacteriaceae</taxon>
        <taxon>Wenyingzhuangia</taxon>
    </lineage>
</organism>
<keyword evidence="1" id="KW-0732">Signal</keyword>
<feature type="chain" id="PRO_5012364227" evidence="1">
    <location>
        <begin position="22"/>
        <end position="167"/>
    </location>
</feature>
<dbReference type="Proteomes" id="UP000184109">
    <property type="component" value="Unassembled WGS sequence"/>
</dbReference>